<feature type="region of interest" description="Disordered" evidence="1">
    <location>
        <begin position="1"/>
        <end position="105"/>
    </location>
</feature>
<dbReference type="AlphaFoldDB" id="A0A2N8NUP6"/>
<protein>
    <submittedName>
        <fullName evidence="2">Uncharacterized protein</fullName>
    </submittedName>
</protein>
<name>A0A2N8NUP6_STREU</name>
<organism evidence="2 3">
    <name type="scientific">Streptomyces eurocidicus</name>
    <name type="common">Streptoverticillium eurocidicus</name>
    <dbReference type="NCBI Taxonomy" id="66423"/>
    <lineage>
        <taxon>Bacteria</taxon>
        <taxon>Bacillati</taxon>
        <taxon>Actinomycetota</taxon>
        <taxon>Actinomycetes</taxon>
        <taxon>Kitasatosporales</taxon>
        <taxon>Streptomycetaceae</taxon>
        <taxon>Streptomyces</taxon>
    </lineage>
</organism>
<reference evidence="3" key="1">
    <citation type="submission" date="2015-07" db="EMBL/GenBank/DDBJ databases">
        <authorList>
            <person name="Graham D.E."/>
            <person name="Giannone R.J."/>
            <person name="Gulvik C.A."/>
            <person name="Hettich R.L."/>
            <person name="Klingeman D.M."/>
            <person name="Mahan K.M."/>
            <person name="Parry R.J."/>
            <person name="Spain J.C."/>
        </authorList>
    </citation>
    <scope>NUCLEOTIDE SEQUENCE [LARGE SCALE GENOMIC DNA]</scope>
    <source>
        <strain evidence="3">ATCC 27428</strain>
    </source>
</reference>
<gene>
    <name evidence="2" type="ORF">AF335_18020</name>
</gene>
<feature type="compositionally biased region" description="Basic and acidic residues" evidence="1">
    <location>
        <begin position="13"/>
        <end position="22"/>
    </location>
</feature>
<evidence type="ECO:0000313" key="2">
    <source>
        <dbReference type="EMBL" id="PNE32483.1"/>
    </source>
</evidence>
<sequence>MYDKNAPDTGSAAKEDSLDERFTSASAVVAAEPRFVKSRAKAAPGPDRPAPPQAGGLPSLPKNYGRPPGRGRPGPADPASRRRPTRAAPAARAHGLGADRGRRAP</sequence>
<keyword evidence="3" id="KW-1185">Reference proteome</keyword>
<comment type="caution">
    <text evidence="2">The sequence shown here is derived from an EMBL/GenBank/DDBJ whole genome shotgun (WGS) entry which is preliminary data.</text>
</comment>
<dbReference type="Proteomes" id="UP000235945">
    <property type="component" value="Unassembled WGS sequence"/>
</dbReference>
<dbReference type="EMBL" id="LGUI01000005">
    <property type="protein sequence ID" value="PNE32483.1"/>
    <property type="molecule type" value="Genomic_DNA"/>
</dbReference>
<proteinExistence type="predicted"/>
<evidence type="ECO:0000313" key="3">
    <source>
        <dbReference type="Proteomes" id="UP000235945"/>
    </source>
</evidence>
<evidence type="ECO:0000256" key="1">
    <source>
        <dbReference type="SAM" id="MobiDB-lite"/>
    </source>
</evidence>
<accession>A0A2N8NUP6</accession>